<protein>
    <recommendedName>
        <fullName evidence="2">Retrotransposon Copia-like N-terminal domain-containing protein</fullName>
    </recommendedName>
</protein>
<feature type="domain" description="Retrotransposon Copia-like N-terminal" evidence="2">
    <location>
        <begin position="26"/>
        <end position="73"/>
    </location>
</feature>
<feature type="region of interest" description="Disordered" evidence="1">
    <location>
        <begin position="155"/>
        <end position="182"/>
    </location>
</feature>
<evidence type="ECO:0000313" key="3">
    <source>
        <dbReference type="Proteomes" id="UP000813463"/>
    </source>
</evidence>
<proteinExistence type="predicted"/>
<dbReference type="GeneID" id="110789284"/>
<feature type="region of interest" description="Disordered" evidence="1">
    <location>
        <begin position="1"/>
        <end position="20"/>
    </location>
</feature>
<keyword evidence="3" id="KW-1185">Reference proteome</keyword>
<accession>A0ABM3R7C1</accession>
<dbReference type="RefSeq" id="XP_056691512.1">
    <property type="nucleotide sequence ID" value="XM_056835534.1"/>
</dbReference>
<dbReference type="Pfam" id="PF14244">
    <property type="entry name" value="Retrotran_gag_3"/>
    <property type="match status" value="1"/>
</dbReference>
<reference evidence="4" key="2">
    <citation type="submission" date="2025-08" db="UniProtKB">
        <authorList>
            <consortium name="RefSeq"/>
        </authorList>
    </citation>
    <scope>IDENTIFICATION</scope>
    <source>
        <tissue evidence="4">Leaf</tissue>
    </source>
</reference>
<evidence type="ECO:0000256" key="1">
    <source>
        <dbReference type="SAM" id="MobiDB-lite"/>
    </source>
</evidence>
<feature type="region of interest" description="Disordered" evidence="1">
    <location>
        <begin position="218"/>
        <end position="243"/>
    </location>
</feature>
<feature type="compositionally biased region" description="Polar residues" evidence="1">
    <location>
        <begin position="10"/>
        <end position="19"/>
    </location>
</feature>
<dbReference type="InterPro" id="IPR029472">
    <property type="entry name" value="Copia-like_N"/>
</dbReference>
<dbReference type="PANTHER" id="PTHR34222:SF33">
    <property type="entry name" value="RETROTRANSPOSON GAG DOMAIN-CONTAINING PROTEIN"/>
    <property type="match status" value="1"/>
</dbReference>
<dbReference type="PANTHER" id="PTHR34222">
    <property type="entry name" value="GAG_PRE-INTEGRS DOMAIN-CONTAINING PROTEIN"/>
    <property type="match status" value="1"/>
</dbReference>
<evidence type="ECO:0000259" key="2">
    <source>
        <dbReference type="Pfam" id="PF14244"/>
    </source>
</evidence>
<gene>
    <name evidence="4" type="primary">LOC110789284</name>
</gene>
<dbReference type="Proteomes" id="UP000813463">
    <property type="component" value="Chromosome 2"/>
</dbReference>
<feature type="compositionally biased region" description="Basic and acidic residues" evidence="1">
    <location>
        <begin position="218"/>
        <end position="230"/>
    </location>
</feature>
<organism evidence="3 4">
    <name type="scientific">Spinacia oleracea</name>
    <name type="common">Spinach</name>
    <dbReference type="NCBI Taxonomy" id="3562"/>
    <lineage>
        <taxon>Eukaryota</taxon>
        <taxon>Viridiplantae</taxon>
        <taxon>Streptophyta</taxon>
        <taxon>Embryophyta</taxon>
        <taxon>Tracheophyta</taxon>
        <taxon>Spermatophyta</taxon>
        <taxon>Magnoliopsida</taxon>
        <taxon>eudicotyledons</taxon>
        <taxon>Gunneridae</taxon>
        <taxon>Pentapetalae</taxon>
        <taxon>Caryophyllales</taxon>
        <taxon>Chenopodiaceae</taxon>
        <taxon>Chenopodioideae</taxon>
        <taxon>Anserineae</taxon>
        <taxon>Spinacia</taxon>
    </lineage>
</organism>
<feature type="compositionally biased region" description="Polar residues" evidence="1">
    <location>
        <begin position="161"/>
        <end position="182"/>
    </location>
</feature>
<evidence type="ECO:0000313" key="4">
    <source>
        <dbReference type="RefSeq" id="XP_056691512.1"/>
    </source>
</evidence>
<name>A0ABM3R7C1_SPIOL</name>
<reference evidence="3" key="1">
    <citation type="journal article" date="2021" name="Nat. Commun.">
        <title>Genomic analyses provide insights into spinach domestication and the genetic basis of agronomic traits.</title>
        <authorList>
            <person name="Cai X."/>
            <person name="Sun X."/>
            <person name="Xu C."/>
            <person name="Sun H."/>
            <person name="Wang X."/>
            <person name="Ge C."/>
            <person name="Zhang Z."/>
            <person name="Wang Q."/>
            <person name="Fei Z."/>
            <person name="Jiao C."/>
            <person name="Wang Q."/>
        </authorList>
    </citation>
    <scope>NUCLEOTIDE SEQUENCE [LARGE SCALE GENOMIC DNA]</scope>
    <source>
        <strain evidence="3">cv. Varoflay</strain>
    </source>
</reference>
<sequence length="288" mass="32501">MENENHSQRRSTLPPNQDPASIFYIHPSDANSVQLISFKFNGEGYTSWKRSMLLALSAKNKIGFVDGSIEKPDPGSLECKAWERCNDLRQQEKMVMQFMMKLTDQYATIRGNVLMVPELPKVSEAYRLFAQEERHQEVSHTNNSSEPVAFAAEKRRFGGDNWNNRNKSQATGYQRTGANNKQGRTGANYFCTNCQIPGHNIERCFKIIGYPPGFQSKEHRTAALSHDNHSGVEPPPLPKPEATPAITVDQYQQLMSLLTKQQQNAGAGTVNQTNNLAMMAEREFDSSW</sequence>